<evidence type="ECO:0000313" key="2">
    <source>
        <dbReference type="EMBL" id="RCS29552.1"/>
    </source>
</evidence>
<keyword evidence="3" id="KW-1185">Reference proteome</keyword>
<dbReference type="InterPro" id="IPR040079">
    <property type="entry name" value="Glutathione_S-Trfase"/>
</dbReference>
<dbReference type="InterPro" id="IPR036282">
    <property type="entry name" value="Glutathione-S-Trfase_C_sf"/>
</dbReference>
<keyword evidence="2" id="KW-0808">Transferase</keyword>
<dbReference type="CDD" id="cd03043">
    <property type="entry name" value="GST_N_1"/>
    <property type="match status" value="1"/>
</dbReference>
<organism evidence="2 3">
    <name type="scientific">Rhodanobacter denitrificans</name>
    <dbReference type="NCBI Taxonomy" id="666685"/>
    <lineage>
        <taxon>Bacteria</taxon>
        <taxon>Pseudomonadati</taxon>
        <taxon>Pseudomonadota</taxon>
        <taxon>Gammaproteobacteria</taxon>
        <taxon>Lysobacterales</taxon>
        <taxon>Rhodanobacteraceae</taxon>
        <taxon>Rhodanobacter</taxon>
    </lineage>
</organism>
<dbReference type="SUPFAM" id="SSF47616">
    <property type="entry name" value="GST C-terminal domain-like"/>
    <property type="match status" value="1"/>
</dbReference>
<dbReference type="SUPFAM" id="SSF52833">
    <property type="entry name" value="Thioredoxin-like"/>
    <property type="match status" value="1"/>
</dbReference>
<evidence type="ECO:0000259" key="1">
    <source>
        <dbReference type="PROSITE" id="PS50404"/>
    </source>
</evidence>
<reference evidence="2 3" key="1">
    <citation type="submission" date="2018-05" db="EMBL/GenBank/DDBJ databases">
        <title>Draft genome sequence of Rhodanobacter denitrificans Yn1 isolated from gold copper mine.</title>
        <authorList>
            <person name="Yang N."/>
            <person name="Mazhar H.S."/>
            <person name="Rensing C."/>
        </authorList>
    </citation>
    <scope>NUCLEOTIDE SEQUENCE [LARGE SCALE GENOMIC DNA]</scope>
    <source>
        <strain evidence="2 3">Yn1</strain>
    </source>
</reference>
<dbReference type="Gene3D" id="1.20.1050.10">
    <property type="match status" value="1"/>
</dbReference>
<dbReference type="GO" id="GO:0006559">
    <property type="term" value="P:L-phenylalanine catabolic process"/>
    <property type="evidence" value="ECO:0007669"/>
    <property type="project" value="TreeGrafter"/>
</dbReference>
<dbReference type="Gene3D" id="3.40.30.10">
    <property type="entry name" value="Glutaredoxin"/>
    <property type="match status" value="1"/>
</dbReference>
<dbReference type="PROSITE" id="PS50404">
    <property type="entry name" value="GST_NTER"/>
    <property type="match status" value="1"/>
</dbReference>
<dbReference type="PANTHER" id="PTHR42673:SF4">
    <property type="entry name" value="MALEYLACETOACETATE ISOMERASE"/>
    <property type="match status" value="1"/>
</dbReference>
<dbReference type="Pfam" id="PF13410">
    <property type="entry name" value="GST_C_2"/>
    <property type="match status" value="1"/>
</dbReference>
<dbReference type="Pfam" id="PF13409">
    <property type="entry name" value="GST_N_2"/>
    <property type="match status" value="1"/>
</dbReference>
<dbReference type="InterPro" id="IPR036249">
    <property type="entry name" value="Thioredoxin-like_sf"/>
</dbReference>
<feature type="domain" description="GST N-terminal" evidence="1">
    <location>
        <begin position="2"/>
        <end position="84"/>
    </location>
</feature>
<dbReference type="Proteomes" id="UP000252387">
    <property type="component" value="Unassembled WGS sequence"/>
</dbReference>
<accession>A0A368KCA0</accession>
<protein>
    <submittedName>
        <fullName evidence="2">Glutathione S-transferase family protein</fullName>
    </submittedName>
</protein>
<evidence type="ECO:0000313" key="3">
    <source>
        <dbReference type="Proteomes" id="UP000252387"/>
    </source>
</evidence>
<dbReference type="InterPro" id="IPR004045">
    <property type="entry name" value="Glutathione_S-Trfase_N"/>
</dbReference>
<proteinExistence type="predicted"/>
<comment type="caution">
    <text evidence="2">The sequence shown here is derived from an EMBL/GenBank/DDBJ whole genome shotgun (WGS) entry which is preliminary data.</text>
</comment>
<dbReference type="RefSeq" id="WP_114343214.1">
    <property type="nucleotide sequence ID" value="NZ_QFWQ01000006.1"/>
</dbReference>
<dbReference type="AlphaFoldDB" id="A0A368KCA0"/>
<dbReference type="EMBL" id="QFWQ01000006">
    <property type="protein sequence ID" value="RCS29552.1"/>
    <property type="molecule type" value="Genomic_DNA"/>
</dbReference>
<dbReference type="GO" id="GO:0016034">
    <property type="term" value="F:maleylacetoacetate isomerase activity"/>
    <property type="evidence" value="ECO:0007669"/>
    <property type="project" value="TreeGrafter"/>
</dbReference>
<dbReference type="GO" id="GO:0004364">
    <property type="term" value="F:glutathione transferase activity"/>
    <property type="evidence" value="ECO:0007669"/>
    <property type="project" value="TreeGrafter"/>
</dbReference>
<sequence>MYELCIANKNYSSWSLRPWVLLRALDIPFAERLVPFTGGSGESWDAFRAFLPTGKVPCLRDGEVTVWDSLAIVEYLAERHPGVWPADAFARAWARCAAAEMHAGFAALRGSCTMNCGVRVRVEAPDAALRRDLARLDELWNEGLARFGGPFLAGNAFSAVDAFYAPVAFRIQSYGLRLGDAAMAYAQRLLDLPAMREWYAAALVESWRDPEHEDEVRRAGTWLQDLRRAG</sequence>
<dbReference type="GO" id="GO:0006749">
    <property type="term" value="P:glutathione metabolic process"/>
    <property type="evidence" value="ECO:0007669"/>
    <property type="project" value="TreeGrafter"/>
</dbReference>
<dbReference type="OrthoDB" id="9799538at2"/>
<gene>
    <name evidence="2" type="ORF">DEO45_10320</name>
</gene>
<dbReference type="SFLD" id="SFLDS00019">
    <property type="entry name" value="Glutathione_Transferase_(cytos"/>
    <property type="match status" value="1"/>
</dbReference>
<name>A0A368KCA0_9GAMM</name>
<dbReference type="PANTHER" id="PTHR42673">
    <property type="entry name" value="MALEYLACETOACETATE ISOMERASE"/>
    <property type="match status" value="1"/>
</dbReference>
<dbReference type="CDD" id="cd03194">
    <property type="entry name" value="GST_C_3"/>
    <property type="match status" value="1"/>
</dbReference>